<dbReference type="InterPro" id="IPR036322">
    <property type="entry name" value="WD40_repeat_dom_sf"/>
</dbReference>
<accession>A0A8H7R4M2</accession>
<dbReference type="AlphaFoldDB" id="A0A8H7R4M2"/>
<organism evidence="6 7">
    <name type="scientific">Mucor saturninus</name>
    <dbReference type="NCBI Taxonomy" id="64648"/>
    <lineage>
        <taxon>Eukaryota</taxon>
        <taxon>Fungi</taxon>
        <taxon>Fungi incertae sedis</taxon>
        <taxon>Mucoromycota</taxon>
        <taxon>Mucoromycotina</taxon>
        <taxon>Mucoromycetes</taxon>
        <taxon>Mucorales</taxon>
        <taxon>Mucorineae</taxon>
        <taxon>Mucoraceae</taxon>
        <taxon>Mucor</taxon>
    </lineage>
</organism>
<protein>
    <recommendedName>
        <fullName evidence="5">Myb-like domain-containing protein</fullName>
    </recommendedName>
</protein>
<dbReference type="Gene3D" id="1.10.10.60">
    <property type="entry name" value="Homeodomain-like"/>
    <property type="match status" value="1"/>
</dbReference>
<evidence type="ECO:0000313" key="7">
    <source>
        <dbReference type="Proteomes" id="UP000603453"/>
    </source>
</evidence>
<evidence type="ECO:0000256" key="4">
    <source>
        <dbReference type="SAM" id="MobiDB-lite"/>
    </source>
</evidence>
<dbReference type="InterPro" id="IPR009057">
    <property type="entry name" value="Homeodomain-like_sf"/>
</dbReference>
<sequence length="866" mass="96237">MSNNDQFKYIVKERTKSVIIISDSDEEDVSVRAVIPPMPVPKRSNKRKRERTLPGNANDPIALLSDSDEDLGSGDISTSPLISNTDTTGDTQDANNVNAEHTNMDAEMNTNPAAVENAVTDKHVTTLDPVAIGNNCDVDLIPNTNCKIHTQGTGVIPDLNMNGLNYMNTFVQEIKSTFDNVFGGPQIQDQPVKNEIKESDNIIGSTHIIVHTETKDTTIVSTDNVSELSQAMEEDYSSDECFFDMIISTSEVTLSPPMSPLSDPMSQPDMEPPTTVETNIPQNMDLATRLRTIELYLESVSDIETSQNKNEIRVSRRSRDTSSNKKPEHSTSNRPYVPNRVWYNSTWEDWAQLDAGDVLHIPFNEQEVEILKNAVKKQNYKKSKSGRELVDFWQYVSALLPGRSHIDCKCFWSDYMEGNSQLYNKTIVIARRPDKPRNRSLNQMLMKRRRTGIINYNSMGNTLLGNMNRESKISEGSGDAISLAIFKHGGGIRVVSGSLCDEHEQYNMPGNLRLWDSELDHTLILKGHKTQDPRTNATIWRTVTDVKMSKDKSLIYSASHDGSANIWRASTGRLVSTLQYHCKPINQMAVDLSSNDNVLATCSNDGTATIWKIGANGKTGEGFICELNTRFYKNPSVECIEFGHHKTANMLFLGIKNESNEHTGYIEVFDTNTCNPVMKFDSMKGSVCALAISSSGRFVVSGNYNNYDNMSGDKFIHMHDCNSRRIAHKFYSGHPDVNVVAISPCETYVASGNADKEKSEVLVFDVRNNKRPLHKLCHDQTLIDQSLIAPDSSMGIGGLYWTSDSRTIITGGGDSTVKIWGIEGETRLIKTYQTSSCVTSIAVDEESMTVAAGVAGAEGIVHVWRP</sequence>
<dbReference type="PANTHER" id="PTHR19848">
    <property type="entry name" value="WD40 REPEAT PROTEIN"/>
    <property type="match status" value="1"/>
</dbReference>
<feature type="domain" description="Myb-like" evidence="5">
    <location>
        <begin position="362"/>
        <end position="416"/>
    </location>
</feature>
<keyword evidence="1 3" id="KW-0853">WD repeat</keyword>
<dbReference type="Pfam" id="PF00400">
    <property type="entry name" value="WD40"/>
    <property type="match status" value="4"/>
</dbReference>
<evidence type="ECO:0000256" key="2">
    <source>
        <dbReference type="ARBA" id="ARBA00022737"/>
    </source>
</evidence>
<feature type="repeat" description="WD" evidence="3">
    <location>
        <begin position="796"/>
        <end position="830"/>
    </location>
</feature>
<name>A0A8H7R4M2_9FUNG</name>
<feature type="region of interest" description="Disordered" evidence="4">
    <location>
        <begin position="307"/>
        <end position="335"/>
    </location>
</feature>
<proteinExistence type="predicted"/>
<feature type="compositionally biased region" description="Polar residues" evidence="4">
    <location>
        <begin position="78"/>
        <end position="93"/>
    </location>
</feature>
<feature type="region of interest" description="Disordered" evidence="4">
    <location>
        <begin position="38"/>
        <end position="93"/>
    </location>
</feature>
<dbReference type="SMART" id="SM00320">
    <property type="entry name" value="WD40"/>
    <property type="match status" value="6"/>
</dbReference>
<keyword evidence="2" id="KW-0677">Repeat</keyword>
<dbReference type="OrthoDB" id="10248252at2759"/>
<feature type="region of interest" description="Disordered" evidence="4">
    <location>
        <begin position="256"/>
        <end position="278"/>
    </location>
</feature>
<reference evidence="6" key="1">
    <citation type="submission" date="2020-12" db="EMBL/GenBank/DDBJ databases">
        <title>Metabolic potential, ecology and presence of endohyphal bacteria is reflected in genomic diversity of Mucoromycotina.</title>
        <authorList>
            <person name="Muszewska A."/>
            <person name="Okrasinska A."/>
            <person name="Steczkiewicz K."/>
            <person name="Drgas O."/>
            <person name="Orlowska M."/>
            <person name="Perlinska-Lenart U."/>
            <person name="Aleksandrzak-Piekarczyk T."/>
            <person name="Szatraj K."/>
            <person name="Zielenkiewicz U."/>
            <person name="Pilsyk S."/>
            <person name="Malc E."/>
            <person name="Mieczkowski P."/>
            <person name="Kruszewska J.S."/>
            <person name="Biernat P."/>
            <person name="Pawlowska J."/>
        </authorList>
    </citation>
    <scope>NUCLEOTIDE SEQUENCE</scope>
    <source>
        <strain evidence="6">WA0000017839</strain>
    </source>
</reference>
<dbReference type="InterPro" id="IPR001680">
    <property type="entry name" value="WD40_rpt"/>
</dbReference>
<dbReference type="SUPFAM" id="SSF50978">
    <property type="entry name" value="WD40 repeat-like"/>
    <property type="match status" value="1"/>
</dbReference>
<feature type="compositionally biased region" description="Low complexity" evidence="4">
    <location>
        <begin position="256"/>
        <end position="269"/>
    </location>
</feature>
<dbReference type="PANTHER" id="PTHR19848:SF8">
    <property type="entry name" value="F-BOX AND WD REPEAT DOMAIN CONTAINING 7"/>
    <property type="match status" value="1"/>
</dbReference>
<evidence type="ECO:0000256" key="1">
    <source>
        <dbReference type="ARBA" id="ARBA00022574"/>
    </source>
</evidence>
<dbReference type="PROSITE" id="PS50082">
    <property type="entry name" value="WD_REPEATS_2"/>
    <property type="match status" value="2"/>
</dbReference>
<dbReference type="EMBL" id="JAEPRD010000044">
    <property type="protein sequence ID" value="KAG2204464.1"/>
    <property type="molecule type" value="Genomic_DNA"/>
</dbReference>
<dbReference type="PROSITE" id="PS50090">
    <property type="entry name" value="MYB_LIKE"/>
    <property type="match status" value="1"/>
</dbReference>
<feature type="repeat" description="WD" evidence="3">
    <location>
        <begin position="543"/>
        <end position="577"/>
    </location>
</feature>
<keyword evidence="7" id="KW-1185">Reference proteome</keyword>
<feature type="compositionally biased region" description="Basic and acidic residues" evidence="4">
    <location>
        <begin position="310"/>
        <end position="331"/>
    </location>
</feature>
<dbReference type="Gene3D" id="2.130.10.10">
    <property type="entry name" value="YVTN repeat-like/Quinoprotein amine dehydrogenase"/>
    <property type="match status" value="1"/>
</dbReference>
<dbReference type="InterPro" id="IPR015943">
    <property type="entry name" value="WD40/YVTN_repeat-like_dom_sf"/>
</dbReference>
<dbReference type="SUPFAM" id="SSF46689">
    <property type="entry name" value="Homeodomain-like"/>
    <property type="match status" value="1"/>
</dbReference>
<evidence type="ECO:0000313" key="6">
    <source>
        <dbReference type="EMBL" id="KAG2204464.1"/>
    </source>
</evidence>
<dbReference type="Proteomes" id="UP000603453">
    <property type="component" value="Unassembled WGS sequence"/>
</dbReference>
<gene>
    <name evidence="6" type="ORF">INT47_005255</name>
</gene>
<comment type="caution">
    <text evidence="6">The sequence shown here is derived from an EMBL/GenBank/DDBJ whole genome shotgun (WGS) entry which is preliminary data.</text>
</comment>
<evidence type="ECO:0000256" key="3">
    <source>
        <dbReference type="PROSITE-ProRule" id="PRU00221"/>
    </source>
</evidence>
<evidence type="ECO:0000259" key="5">
    <source>
        <dbReference type="PROSITE" id="PS50090"/>
    </source>
</evidence>
<dbReference type="InterPro" id="IPR001005">
    <property type="entry name" value="SANT/Myb"/>
</dbReference>